<name>A0A7K0ELJ1_9BACT</name>
<keyword evidence="3" id="KW-1185">Reference proteome</keyword>
<proteinExistence type="predicted"/>
<protein>
    <recommendedName>
        <fullName evidence="4">DUF3592 domain-containing protein</fullName>
    </recommendedName>
</protein>
<organism evidence="2 3">
    <name type="scientific">Larkinella terrae</name>
    <dbReference type="NCBI Taxonomy" id="2025311"/>
    <lineage>
        <taxon>Bacteria</taxon>
        <taxon>Pseudomonadati</taxon>
        <taxon>Bacteroidota</taxon>
        <taxon>Cytophagia</taxon>
        <taxon>Cytophagales</taxon>
        <taxon>Spirosomataceae</taxon>
        <taxon>Larkinella</taxon>
    </lineage>
</organism>
<gene>
    <name evidence="2" type="ORF">GJJ30_13490</name>
</gene>
<sequence>MKEEIKGKQMDWPPSKALLVAFIPLALFLAAVPKMYSIYERKQIRKNSAFAVGTVVRYEYVSTKYRQFYRACIQYSVDGKSFSGTGKLNRRLTKPQLNAVLNEKLPVIYEKGNPDNGVVLANEERFGNFGLMFPDSLRWTGQYFY</sequence>
<accession>A0A7K0ELJ1</accession>
<dbReference type="Proteomes" id="UP000441754">
    <property type="component" value="Unassembled WGS sequence"/>
</dbReference>
<evidence type="ECO:0000256" key="1">
    <source>
        <dbReference type="SAM" id="Phobius"/>
    </source>
</evidence>
<dbReference type="OrthoDB" id="954326at2"/>
<reference evidence="2 3" key="1">
    <citation type="journal article" date="2018" name="Antonie Van Leeuwenhoek">
        <title>Larkinella terrae sp. nov., isolated from soil on Jeju Island, South Korea.</title>
        <authorList>
            <person name="Ten L.N."/>
            <person name="Jeon J."/>
            <person name="Park S.J."/>
            <person name="Park S."/>
            <person name="Lee S.Y."/>
            <person name="Kim M.K."/>
            <person name="Jung H.Y."/>
        </authorList>
    </citation>
    <scope>NUCLEOTIDE SEQUENCE [LARGE SCALE GENOMIC DNA]</scope>
    <source>
        <strain evidence="2 3">KCTC 52001</strain>
    </source>
</reference>
<dbReference type="EMBL" id="WJXZ01000007">
    <property type="protein sequence ID" value="MRS62308.1"/>
    <property type="molecule type" value="Genomic_DNA"/>
</dbReference>
<feature type="transmembrane region" description="Helical" evidence="1">
    <location>
        <begin position="17"/>
        <end position="36"/>
    </location>
</feature>
<comment type="caution">
    <text evidence="2">The sequence shown here is derived from an EMBL/GenBank/DDBJ whole genome shotgun (WGS) entry which is preliminary data.</text>
</comment>
<evidence type="ECO:0000313" key="2">
    <source>
        <dbReference type="EMBL" id="MRS62308.1"/>
    </source>
</evidence>
<evidence type="ECO:0008006" key="4">
    <source>
        <dbReference type="Google" id="ProtNLM"/>
    </source>
</evidence>
<evidence type="ECO:0000313" key="3">
    <source>
        <dbReference type="Proteomes" id="UP000441754"/>
    </source>
</evidence>
<dbReference type="AlphaFoldDB" id="A0A7K0ELJ1"/>
<keyword evidence="1" id="KW-1133">Transmembrane helix</keyword>
<keyword evidence="1" id="KW-0472">Membrane</keyword>
<keyword evidence="1" id="KW-0812">Transmembrane</keyword>
<dbReference type="RefSeq" id="WP_154175690.1">
    <property type="nucleotide sequence ID" value="NZ_WJXZ01000007.1"/>
</dbReference>